<dbReference type="Pfam" id="PF00024">
    <property type="entry name" value="PAN_1"/>
    <property type="match status" value="1"/>
</dbReference>
<gene>
    <name evidence="3" type="ORF">OXD698_LOCUS47042</name>
</gene>
<dbReference type="InterPro" id="IPR003609">
    <property type="entry name" value="Pan_app"/>
</dbReference>
<comment type="caution">
    <text evidence="3">The sequence shown here is derived from an EMBL/GenBank/DDBJ whole genome shotgun (WGS) entry which is preliminary data.</text>
</comment>
<evidence type="ECO:0000256" key="1">
    <source>
        <dbReference type="SAM" id="SignalP"/>
    </source>
</evidence>
<sequence length="114" mass="12799">MTSRRNCLWFVFMIITQIVGEDTQSVIMSLSFDSKFECANIICSPFIDIITSNIKNCQVACLTRSQCKGATFYRSTLNCQLFDNILNQNGNMLADVDAISMNVITGTRFPSGQY</sequence>
<dbReference type="Proteomes" id="UP000663844">
    <property type="component" value="Unassembled WGS sequence"/>
</dbReference>
<evidence type="ECO:0000313" key="3">
    <source>
        <dbReference type="EMBL" id="CAF4318596.1"/>
    </source>
</evidence>
<reference evidence="3" key="1">
    <citation type="submission" date="2021-02" db="EMBL/GenBank/DDBJ databases">
        <authorList>
            <person name="Nowell W R."/>
        </authorList>
    </citation>
    <scope>NUCLEOTIDE SEQUENCE</scope>
</reference>
<feature type="domain" description="Apple" evidence="2">
    <location>
        <begin position="51"/>
        <end position="90"/>
    </location>
</feature>
<dbReference type="AlphaFoldDB" id="A0A820J9M2"/>
<keyword evidence="1" id="KW-0732">Signal</keyword>
<feature type="signal peptide" evidence="1">
    <location>
        <begin position="1"/>
        <end position="20"/>
    </location>
</feature>
<evidence type="ECO:0000259" key="2">
    <source>
        <dbReference type="Pfam" id="PF00024"/>
    </source>
</evidence>
<name>A0A820J9M2_9BILA</name>
<accession>A0A820J9M2</accession>
<feature type="chain" id="PRO_5032982090" description="Apple domain-containing protein" evidence="1">
    <location>
        <begin position="21"/>
        <end position="114"/>
    </location>
</feature>
<evidence type="ECO:0000313" key="4">
    <source>
        <dbReference type="Proteomes" id="UP000663844"/>
    </source>
</evidence>
<dbReference type="EMBL" id="CAJOAZ010017735">
    <property type="protein sequence ID" value="CAF4318596.1"/>
    <property type="molecule type" value="Genomic_DNA"/>
</dbReference>
<organism evidence="3 4">
    <name type="scientific">Adineta steineri</name>
    <dbReference type="NCBI Taxonomy" id="433720"/>
    <lineage>
        <taxon>Eukaryota</taxon>
        <taxon>Metazoa</taxon>
        <taxon>Spiralia</taxon>
        <taxon>Gnathifera</taxon>
        <taxon>Rotifera</taxon>
        <taxon>Eurotatoria</taxon>
        <taxon>Bdelloidea</taxon>
        <taxon>Adinetida</taxon>
        <taxon>Adinetidae</taxon>
        <taxon>Adineta</taxon>
    </lineage>
</organism>
<proteinExistence type="predicted"/>
<protein>
    <recommendedName>
        <fullName evidence="2">Apple domain-containing protein</fullName>
    </recommendedName>
</protein>